<name>A0AAW8UUZ8_ENTCA</name>
<feature type="domain" description="DUF7916" evidence="1">
    <location>
        <begin position="7"/>
        <end position="299"/>
    </location>
</feature>
<sequence>MKTKRLLNCTAADFKSFDKDQLLESIRGSAGRTIVAENDVQIDPMSRGITNAEFVAAFGADLILLNLFDCGNGAIKGLPTTDDPIRFLQCLTGRPIGVNLEPVDDCAEQMEQLTTIATGRLATKKNMARAEALGFDFICLTGNPSTGVSNKEITAAIKQARAVFSGIIIAGKMHGAGVNEPVLDEEIASAFIQAGADVILVPIAGTIPGLSEQHMSDLVAFIHQKEKLVMGTIGTTQEGADKGTIRALALTSKRAGCDLHHIGDAGFSGTADPENILQLSIAIRGKRHTYHRMAVSVNR</sequence>
<evidence type="ECO:0000313" key="2">
    <source>
        <dbReference type="EMBL" id="MDT2965813.1"/>
    </source>
</evidence>
<gene>
    <name evidence="2" type="ORF">P7I32_14550</name>
</gene>
<dbReference type="Proteomes" id="UP001268896">
    <property type="component" value="Unassembled WGS sequence"/>
</dbReference>
<keyword evidence="2" id="KW-0378">Hydrolase</keyword>
<protein>
    <submittedName>
        <fullName evidence="2">Haloacid dehalogenase-like hydrolase</fullName>
    </submittedName>
</protein>
<dbReference type="RefSeq" id="WP_271815042.1">
    <property type="nucleotide sequence ID" value="NZ_JAQLBK010000044.1"/>
</dbReference>
<dbReference type="InterPro" id="IPR057238">
    <property type="entry name" value="DUF7916"/>
</dbReference>
<evidence type="ECO:0000313" key="3">
    <source>
        <dbReference type="Proteomes" id="UP001268896"/>
    </source>
</evidence>
<comment type="caution">
    <text evidence="2">The sequence shown here is derived from an EMBL/GenBank/DDBJ whole genome shotgun (WGS) entry which is preliminary data.</text>
</comment>
<accession>A0AAW8UUZ8</accession>
<dbReference type="GO" id="GO:0016787">
    <property type="term" value="F:hydrolase activity"/>
    <property type="evidence" value="ECO:0007669"/>
    <property type="project" value="UniProtKB-KW"/>
</dbReference>
<dbReference type="EMBL" id="JARQDV010000012">
    <property type="protein sequence ID" value="MDT2965813.1"/>
    <property type="molecule type" value="Genomic_DNA"/>
</dbReference>
<organism evidence="2 3">
    <name type="scientific">Enterococcus casseliflavus</name>
    <name type="common">Enterococcus flavescens</name>
    <dbReference type="NCBI Taxonomy" id="37734"/>
    <lineage>
        <taxon>Bacteria</taxon>
        <taxon>Bacillati</taxon>
        <taxon>Bacillota</taxon>
        <taxon>Bacilli</taxon>
        <taxon>Lactobacillales</taxon>
        <taxon>Enterococcaceae</taxon>
        <taxon>Enterococcus</taxon>
    </lineage>
</organism>
<proteinExistence type="predicted"/>
<reference evidence="2" key="1">
    <citation type="submission" date="2023-03" db="EMBL/GenBank/DDBJ databases">
        <authorList>
            <person name="Shen W."/>
            <person name="Cai J."/>
        </authorList>
    </citation>
    <scope>NUCLEOTIDE SEQUENCE</scope>
    <source>
        <strain evidence="2">K72-2</strain>
    </source>
</reference>
<dbReference type="SUPFAM" id="SSF51366">
    <property type="entry name" value="Ribulose-phoshate binding barrel"/>
    <property type="match status" value="1"/>
</dbReference>
<dbReference type="AlphaFoldDB" id="A0AAW8UUZ8"/>
<evidence type="ECO:0000259" key="1">
    <source>
        <dbReference type="Pfam" id="PF25509"/>
    </source>
</evidence>
<dbReference type="Pfam" id="PF25509">
    <property type="entry name" value="DUF7916"/>
    <property type="match status" value="1"/>
</dbReference>
<dbReference type="InterPro" id="IPR011060">
    <property type="entry name" value="RibuloseP-bd_barrel"/>
</dbReference>